<dbReference type="Proteomes" id="UP000013307">
    <property type="component" value="Chromosome"/>
</dbReference>
<dbReference type="AlphaFoldDB" id="N0BLH9"/>
<name>N0BLH9_9EURY</name>
<reference evidence="1 2" key="1">
    <citation type="journal article" date="2013" name="Genome Announc.">
        <title>Complete Genome Sequence of the Thermophilic and Facultatively Chemolithoautotrophic Sulfate Reducer Archaeoglobus sulfaticallidus Strain PM70-1T.</title>
        <authorList>
            <person name="Stokke R."/>
            <person name="Hocking W.P."/>
            <person name="Steinsbu B.O."/>
            <person name="Steen I.H."/>
        </authorList>
    </citation>
    <scope>NUCLEOTIDE SEQUENCE [LARGE SCALE GENOMIC DNA]</scope>
    <source>
        <strain evidence="1">PM70-1</strain>
    </source>
</reference>
<protein>
    <submittedName>
        <fullName evidence="1">Uncharacterized protein</fullName>
    </submittedName>
</protein>
<evidence type="ECO:0000313" key="2">
    <source>
        <dbReference type="Proteomes" id="UP000013307"/>
    </source>
</evidence>
<dbReference type="HOGENOM" id="CLU_955184_0_0_2"/>
<organism evidence="1 2">
    <name type="scientific">Archaeoglobus sulfaticallidus PM70-1</name>
    <dbReference type="NCBI Taxonomy" id="387631"/>
    <lineage>
        <taxon>Archaea</taxon>
        <taxon>Methanobacteriati</taxon>
        <taxon>Methanobacteriota</taxon>
        <taxon>Archaeoglobi</taxon>
        <taxon>Archaeoglobales</taxon>
        <taxon>Archaeoglobaceae</taxon>
        <taxon>Archaeoglobus</taxon>
    </lineage>
</organism>
<dbReference type="EMBL" id="CP005290">
    <property type="protein sequence ID" value="AGK61396.1"/>
    <property type="molecule type" value="Genomic_DNA"/>
</dbReference>
<keyword evidence="2" id="KW-1185">Reference proteome</keyword>
<accession>N0BLH9</accession>
<evidence type="ECO:0000313" key="1">
    <source>
        <dbReference type="EMBL" id="AGK61396.1"/>
    </source>
</evidence>
<dbReference type="STRING" id="387631.Asulf_01409"/>
<sequence>MLNRSEFVKWVDASHDLFEIFEGRYDAYPLARKWIDEWFLKREFTVKDSEKQRIANLISNLNFDAFRVKDSLQEKMGAQLLLLLEKISERQSNVGFAVSFFFFTWNLQRFRHYFSRKTNFSLIDYFENVGNEFGRLKKQFEFFRSKNLLSDDIYEEKVIETYGKVNEILKATGIGNNEPIGTVKLLHVFSPSYFPLLDNPIAEQLGLKEKGVSVDAELYIRWMQRLKSWLGNYKDVIEELENKHESSILKLIDEALYIMCSVNLHIRVGKLGI</sequence>
<proteinExistence type="predicted"/>
<dbReference type="eggNOG" id="arCOG11544">
    <property type="taxonomic scope" value="Archaea"/>
</dbReference>
<gene>
    <name evidence="1" type="ORF">Asulf_01409</name>
</gene>
<dbReference type="KEGG" id="ast:Asulf_01409"/>